<dbReference type="CDD" id="cd12148">
    <property type="entry name" value="fungal_TF_MHR"/>
    <property type="match status" value="1"/>
</dbReference>
<dbReference type="STRING" id="503106.A0A218ZDS1"/>
<evidence type="ECO:0000256" key="3">
    <source>
        <dbReference type="ARBA" id="ARBA00023015"/>
    </source>
</evidence>
<accession>A0A218ZDS1</accession>
<keyword evidence="8" id="KW-1185">Reference proteome</keyword>
<dbReference type="InterPro" id="IPR007219">
    <property type="entry name" value="XnlR_reg_dom"/>
</dbReference>
<dbReference type="InParanoid" id="A0A218ZDS1"/>
<organism evidence="7 8">
    <name type="scientific">Diplocarpon coronariae</name>
    <dbReference type="NCBI Taxonomy" id="2795749"/>
    <lineage>
        <taxon>Eukaryota</taxon>
        <taxon>Fungi</taxon>
        <taxon>Dikarya</taxon>
        <taxon>Ascomycota</taxon>
        <taxon>Pezizomycotina</taxon>
        <taxon>Leotiomycetes</taxon>
        <taxon>Helotiales</taxon>
        <taxon>Drepanopezizaceae</taxon>
        <taxon>Diplocarpon</taxon>
    </lineage>
</organism>
<comment type="subcellular location">
    <subcellularLocation>
        <location evidence="1">Nucleus</location>
    </subcellularLocation>
</comment>
<name>A0A218ZDS1_9HELO</name>
<evidence type="ECO:0000256" key="5">
    <source>
        <dbReference type="ARBA" id="ARBA00023242"/>
    </source>
</evidence>
<dbReference type="AlphaFoldDB" id="A0A218ZDS1"/>
<feature type="domain" description="Zn(2)-C6 fungal-type" evidence="6">
    <location>
        <begin position="12"/>
        <end position="42"/>
    </location>
</feature>
<dbReference type="CDD" id="cd00067">
    <property type="entry name" value="GAL4"/>
    <property type="match status" value="1"/>
</dbReference>
<keyword evidence="4" id="KW-0804">Transcription</keyword>
<dbReference type="PROSITE" id="PS00463">
    <property type="entry name" value="ZN2_CY6_FUNGAL_1"/>
    <property type="match status" value="1"/>
</dbReference>
<evidence type="ECO:0000313" key="7">
    <source>
        <dbReference type="EMBL" id="OWP05425.1"/>
    </source>
</evidence>
<proteinExistence type="predicted"/>
<dbReference type="SUPFAM" id="SSF57701">
    <property type="entry name" value="Zn2/Cys6 DNA-binding domain"/>
    <property type="match status" value="1"/>
</dbReference>
<evidence type="ECO:0000259" key="6">
    <source>
        <dbReference type="PROSITE" id="PS50048"/>
    </source>
</evidence>
<dbReference type="Proteomes" id="UP000242519">
    <property type="component" value="Unassembled WGS sequence"/>
</dbReference>
<reference evidence="7 8" key="1">
    <citation type="submission" date="2017-04" db="EMBL/GenBank/DDBJ databases">
        <title>Draft genome sequence of Marssonina coronaria NL1: causal agent of apple blotch.</title>
        <authorList>
            <person name="Cheng Q."/>
        </authorList>
    </citation>
    <scope>NUCLEOTIDE SEQUENCE [LARGE SCALE GENOMIC DNA]</scope>
    <source>
        <strain evidence="7 8">NL1</strain>
    </source>
</reference>
<dbReference type="InterPro" id="IPR001138">
    <property type="entry name" value="Zn2Cys6_DnaBD"/>
</dbReference>
<dbReference type="OrthoDB" id="3862662at2759"/>
<sequence length="533" mass="59000">MGEEGLNLAAQVCWNCKNGKRKCSKDIPACARCSKLLLKCDYEYSAAEMNASKAGQSPASSVECSTFPQLQSTSKLMHALSDDCPKSIRLEASIPNQVLNIIISNGDGVPSITSTYFRTIDVWLPVISADCCVQRLERITQDNNVELAGLLLCMFLVTRPPAHNGGVKDMQTALYYETKTLYTFLVSSGKSSIEIIQAGLLMGLYEIGHGMTEASQITMAVCLRMAMKMKAVQFRNNSANIQNTEFGRLWWGIVTLDRYMNQDLPPDEIHLLVGSWSDGVPSMELPVDEEALQGLPPPISMRTTSGISASHQPTTRLGPFCRAAEAGHLLGQVLDIIAHSSYSREVDFEKSRALDHAMQSFAMVLVQQAINGWEECCAAIGLCLSAMILLHEKTWNLCNDTPGSETRKEAAGMALSSAIRMTVDISRRFHMDLAFIDLPALPLPATYAIYRATLLYIKFSGDNFQSLEWSANMDSLKSTLGHFAKRWSVGKHYLELIDIAIANESKMRVQASERAEFFGNQMHSKDLRMEMCD</sequence>
<dbReference type="GO" id="GO:0000981">
    <property type="term" value="F:DNA-binding transcription factor activity, RNA polymerase II-specific"/>
    <property type="evidence" value="ECO:0007669"/>
    <property type="project" value="InterPro"/>
</dbReference>
<gene>
    <name evidence="7" type="ORF">B2J93_8368</name>
</gene>
<dbReference type="InterPro" id="IPR050815">
    <property type="entry name" value="TF_fung"/>
</dbReference>
<dbReference type="GO" id="GO:0005634">
    <property type="term" value="C:nucleus"/>
    <property type="evidence" value="ECO:0007669"/>
    <property type="project" value="UniProtKB-SubCell"/>
</dbReference>
<dbReference type="GO" id="GO:0008270">
    <property type="term" value="F:zinc ion binding"/>
    <property type="evidence" value="ECO:0007669"/>
    <property type="project" value="InterPro"/>
</dbReference>
<keyword evidence="2" id="KW-0479">Metal-binding</keyword>
<dbReference type="PROSITE" id="PS50048">
    <property type="entry name" value="ZN2_CY6_FUNGAL_2"/>
    <property type="match status" value="1"/>
</dbReference>
<keyword evidence="3" id="KW-0805">Transcription regulation</keyword>
<dbReference type="PANTHER" id="PTHR47338">
    <property type="entry name" value="ZN(II)2CYS6 TRANSCRIPTION FACTOR (EUROFUNG)-RELATED"/>
    <property type="match status" value="1"/>
</dbReference>
<dbReference type="EMBL" id="MZNU01000075">
    <property type="protein sequence ID" value="OWP05425.1"/>
    <property type="molecule type" value="Genomic_DNA"/>
</dbReference>
<evidence type="ECO:0000256" key="2">
    <source>
        <dbReference type="ARBA" id="ARBA00022723"/>
    </source>
</evidence>
<keyword evidence="5" id="KW-0539">Nucleus</keyword>
<dbReference type="Pfam" id="PF04082">
    <property type="entry name" value="Fungal_trans"/>
    <property type="match status" value="1"/>
</dbReference>
<protein>
    <recommendedName>
        <fullName evidence="6">Zn(2)-C6 fungal-type domain-containing protein</fullName>
    </recommendedName>
</protein>
<dbReference type="PANTHER" id="PTHR47338:SF20">
    <property type="entry name" value="ZN(II)2CYS6 TRANSCRIPTION FACTOR (EUROFUNG)"/>
    <property type="match status" value="1"/>
</dbReference>
<evidence type="ECO:0000256" key="4">
    <source>
        <dbReference type="ARBA" id="ARBA00023163"/>
    </source>
</evidence>
<comment type="caution">
    <text evidence="7">The sequence shown here is derived from an EMBL/GenBank/DDBJ whole genome shotgun (WGS) entry which is preliminary data.</text>
</comment>
<dbReference type="SMART" id="SM00066">
    <property type="entry name" value="GAL4"/>
    <property type="match status" value="1"/>
</dbReference>
<dbReference type="Pfam" id="PF00172">
    <property type="entry name" value="Zn_clus"/>
    <property type="match status" value="1"/>
</dbReference>
<dbReference type="Gene3D" id="4.10.240.10">
    <property type="entry name" value="Zn(2)-C6 fungal-type DNA-binding domain"/>
    <property type="match status" value="1"/>
</dbReference>
<dbReference type="InterPro" id="IPR036864">
    <property type="entry name" value="Zn2-C6_fun-type_DNA-bd_sf"/>
</dbReference>
<evidence type="ECO:0000313" key="8">
    <source>
        <dbReference type="Proteomes" id="UP000242519"/>
    </source>
</evidence>
<evidence type="ECO:0000256" key="1">
    <source>
        <dbReference type="ARBA" id="ARBA00004123"/>
    </source>
</evidence>